<reference evidence="1 2" key="1">
    <citation type="submission" date="2020-05" db="EMBL/GenBank/DDBJ databases">
        <title>Actinomadura verrucosospora NRRL-B18236 (PFL_A860) Genome sequencing and assembly.</title>
        <authorList>
            <person name="Samborskyy M."/>
        </authorList>
    </citation>
    <scope>NUCLEOTIDE SEQUENCE [LARGE SCALE GENOMIC DNA]</scope>
    <source>
        <strain evidence="1 2">NRRL:B18236</strain>
    </source>
</reference>
<gene>
    <name evidence="1" type="ORF">ACTIVE_5932</name>
</gene>
<evidence type="ECO:0000313" key="2">
    <source>
        <dbReference type="Proteomes" id="UP000501240"/>
    </source>
</evidence>
<proteinExistence type="predicted"/>
<sequence>MRYLTNTFAAGALRRGREIEQLISAFEDEGRRGLRWCSISPAKRFRGFVVRLYIVEECEWLPVDEFPAFYTADEDQDGARTVGETESSEAAIELAERELDADRGRWVNQGVLFDEYRDFIESGRPLGRWKPS</sequence>
<dbReference type="Proteomes" id="UP000501240">
    <property type="component" value="Chromosome"/>
</dbReference>
<dbReference type="EMBL" id="CP053892">
    <property type="protein sequence ID" value="QKG24289.1"/>
    <property type="molecule type" value="Genomic_DNA"/>
</dbReference>
<organism evidence="1 2">
    <name type="scientific">Actinomadura verrucosospora</name>
    <dbReference type="NCBI Taxonomy" id="46165"/>
    <lineage>
        <taxon>Bacteria</taxon>
        <taxon>Bacillati</taxon>
        <taxon>Actinomycetota</taxon>
        <taxon>Actinomycetes</taxon>
        <taxon>Streptosporangiales</taxon>
        <taxon>Thermomonosporaceae</taxon>
        <taxon>Actinomadura</taxon>
    </lineage>
</organism>
<dbReference type="RefSeq" id="WP_173098123.1">
    <property type="nucleotide sequence ID" value="NZ_CP053892.1"/>
</dbReference>
<evidence type="ECO:0000313" key="1">
    <source>
        <dbReference type="EMBL" id="QKG24289.1"/>
    </source>
</evidence>
<keyword evidence="2" id="KW-1185">Reference proteome</keyword>
<protein>
    <submittedName>
        <fullName evidence="1">Uncharacterized protein</fullName>
    </submittedName>
</protein>
<name>A0A7D4AT08_ACTVE</name>
<accession>A0A7D4AT08</accession>
<dbReference type="AlphaFoldDB" id="A0A7D4AT08"/>